<dbReference type="Gene3D" id="3.40.50.620">
    <property type="entry name" value="HUPs"/>
    <property type="match status" value="1"/>
</dbReference>
<evidence type="ECO:0000256" key="11">
    <source>
        <dbReference type="ARBA" id="ARBA00030894"/>
    </source>
</evidence>
<reference evidence="16 17" key="1">
    <citation type="submission" date="2019-03" db="EMBL/GenBank/DDBJ databases">
        <title>San Antonio Military Medical Center submission to MRSN (WRAIR), pending publication.</title>
        <authorList>
            <person name="Blyth D.M."/>
            <person name="Mccarthy S.L."/>
            <person name="Schall S.E."/>
            <person name="Stam J.A."/>
            <person name="Ong A.C."/>
            <person name="Mcgann P.T."/>
        </authorList>
    </citation>
    <scope>NUCLEOTIDE SEQUENCE [LARGE SCALE GENOMIC DNA]</scope>
    <source>
        <strain evidence="16 17">MRSN571793</strain>
    </source>
</reference>
<feature type="domain" description="Phosphoadenosine phosphosulphate reductase" evidence="15">
    <location>
        <begin position="33"/>
        <end position="207"/>
    </location>
</feature>
<dbReference type="GO" id="GO:0043866">
    <property type="term" value="F:adenylyl-sulfate reductase (thioredoxin) activity"/>
    <property type="evidence" value="ECO:0007669"/>
    <property type="project" value="UniProtKB-EC"/>
</dbReference>
<dbReference type="NCBIfam" id="TIGR00434">
    <property type="entry name" value="cysH"/>
    <property type="match status" value="1"/>
</dbReference>
<gene>
    <name evidence="14" type="primary">cysH</name>
    <name evidence="16" type="ORF">E2605_04950</name>
</gene>
<feature type="binding site" evidence="14">
    <location>
        <position position="204"/>
    </location>
    <ligand>
        <name>[4Fe-4S] cluster</name>
        <dbReference type="ChEBI" id="CHEBI:49883"/>
    </ligand>
</feature>
<dbReference type="AlphaFoldDB" id="A0A4Y8L6N7"/>
<evidence type="ECO:0000256" key="12">
    <source>
        <dbReference type="ARBA" id="ARBA00032041"/>
    </source>
</evidence>
<evidence type="ECO:0000256" key="9">
    <source>
        <dbReference type="ARBA" id="ARBA00024386"/>
    </source>
</evidence>
<keyword evidence="4 14" id="KW-0560">Oxidoreductase</keyword>
<dbReference type="HAMAP" id="MF_00063">
    <property type="entry name" value="CysH"/>
    <property type="match status" value="1"/>
</dbReference>
<evidence type="ECO:0000256" key="7">
    <source>
        <dbReference type="ARBA" id="ARBA00024298"/>
    </source>
</evidence>
<evidence type="ECO:0000259" key="15">
    <source>
        <dbReference type="Pfam" id="PF01507"/>
    </source>
</evidence>
<evidence type="ECO:0000256" key="5">
    <source>
        <dbReference type="ARBA" id="ARBA00023004"/>
    </source>
</evidence>
<protein>
    <recommendedName>
        <fullName evidence="10 14">Adenosine 5'-phosphosulfate reductase</fullName>
        <shortName evidence="14">APS reductase</shortName>
        <ecNumber evidence="9 14">1.8.4.10</ecNumber>
    </recommendedName>
    <alternativeName>
        <fullName evidence="12 14">5'-adenylylsulfate reductase</fullName>
    </alternativeName>
    <alternativeName>
        <fullName evidence="11 14">Thioredoxin-dependent 5'-adenylylsulfate reductase</fullName>
    </alternativeName>
</protein>
<keyword evidence="3 14" id="KW-0479">Metal-binding</keyword>
<keyword evidence="5 14" id="KW-0408">Iron</keyword>
<comment type="similarity">
    <text evidence="1 14">Belongs to the PAPS reductase family. CysH subfamily.</text>
</comment>
<dbReference type="GO" id="GO:0051539">
    <property type="term" value="F:4 iron, 4 sulfur cluster binding"/>
    <property type="evidence" value="ECO:0007669"/>
    <property type="project" value="UniProtKB-UniRule"/>
</dbReference>
<dbReference type="STRING" id="1121485.GCA_000426485_02448"/>
<feature type="active site" description="Nucleophile; cysteine thiosulfonate intermediate" evidence="14">
    <location>
        <position position="229"/>
    </location>
</feature>
<evidence type="ECO:0000256" key="8">
    <source>
        <dbReference type="ARBA" id="ARBA00024327"/>
    </source>
</evidence>
<comment type="cofactor">
    <cofactor evidence="14">
        <name>[4Fe-4S] cluster</name>
        <dbReference type="ChEBI" id="CHEBI:49883"/>
    </cofactor>
    <text evidence="14">Binds 1 [4Fe-4S] cluster per subunit.</text>
</comment>
<evidence type="ECO:0000256" key="14">
    <source>
        <dbReference type="HAMAP-Rule" id="MF_00063"/>
    </source>
</evidence>
<comment type="pathway">
    <text evidence="8 14">Sulfur metabolism; hydrogen sulfide biosynthesis; sulfite from sulfate.</text>
</comment>
<evidence type="ECO:0000256" key="3">
    <source>
        <dbReference type="ARBA" id="ARBA00022723"/>
    </source>
</evidence>
<comment type="function">
    <text evidence="7 14">Catalyzes the formation of sulfite from adenosine 5'-phosphosulfate (APS) using thioredoxin as an electron donor.</text>
</comment>
<dbReference type="GO" id="GO:0019344">
    <property type="term" value="P:cysteine biosynthetic process"/>
    <property type="evidence" value="ECO:0007669"/>
    <property type="project" value="InterPro"/>
</dbReference>
<dbReference type="PANTHER" id="PTHR46482:SF9">
    <property type="entry name" value="5'-ADENYLYLSULFATE REDUCTASE 1, CHLOROPLASTIC"/>
    <property type="match status" value="1"/>
</dbReference>
<name>A0A4Y8L6N7_9BACT</name>
<evidence type="ECO:0000256" key="10">
    <source>
        <dbReference type="ARBA" id="ARBA00029514"/>
    </source>
</evidence>
<keyword evidence="2 14" id="KW-0963">Cytoplasm</keyword>
<dbReference type="EC" id="1.8.4.10" evidence="9 14"/>
<dbReference type="Pfam" id="PF01507">
    <property type="entry name" value="PAPS_reduct"/>
    <property type="match status" value="1"/>
</dbReference>
<dbReference type="EMBL" id="SOML01000002">
    <property type="protein sequence ID" value="TFD97967.1"/>
    <property type="molecule type" value="Genomic_DNA"/>
</dbReference>
<dbReference type="InterPro" id="IPR004511">
    <property type="entry name" value="PAPS/APS_Rdtase"/>
</dbReference>
<feature type="binding site" evidence="14">
    <location>
        <position position="118"/>
    </location>
    <ligand>
        <name>[4Fe-4S] cluster</name>
        <dbReference type="ChEBI" id="CHEBI:49883"/>
    </ligand>
</feature>
<dbReference type="CDD" id="cd23945">
    <property type="entry name" value="PAPS_reductase"/>
    <property type="match status" value="1"/>
</dbReference>
<evidence type="ECO:0000313" key="16">
    <source>
        <dbReference type="EMBL" id="TFD97967.1"/>
    </source>
</evidence>
<evidence type="ECO:0000256" key="6">
    <source>
        <dbReference type="ARBA" id="ARBA00023014"/>
    </source>
</evidence>
<keyword evidence="6 14" id="KW-0411">Iron-sulfur</keyword>
<comment type="subcellular location">
    <subcellularLocation>
        <location evidence="14">Cytoplasm</location>
    </subcellularLocation>
</comment>
<dbReference type="GO" id="GO:0070814">
    <property type="term" value="P:hydrogen sulfide biosynthetic process"/>
    <property type="evidence" value="ECO:0007669"/>
    <property type="project" value="UniProtKB-UniRule"/>
</dbReference>
<dbReference type="PIRSF" id="PIRSF000857">
    <property type="entry name" value="PAPS_reductase"/>
    <property type="match status" value="1"/>
</dbReference>
<accession>A0A4Y8L6N7</accession>
<dbReference type="InterPro" id="IPR011798">
    <property type="entry name" value="APS_reductase"/>
</dbReference>
<dbReference type="GO" id="GO:0019379">
    <property type="term" value="P:sulfate assimilation, phosphoadenylyl sulfate reduction by phosphoadenylyl-sulfate reductase (thioredoxin)"/>
    <property type="evidence" value="ECO:0007669"/>
    <property type="project" value="UniProtKB-UniRule"/>
</dbReference>
<evidence type="ECO:0000313" key="17">
    <source>
        <dbReference type="Proteomes" id="UP000297861"/>
    </source>
</evidence>
<comment type="catalytic activity">
    <reaction evidence="13 14">
        <text>[thioredoxin]-disulfide + sulfite + AMP + 2 H(+) = adenosine 5'-phosphosulfate + [thioredoxin]-dithiol</text>
        <dbReference type="Rhea" id="RHEA:21976"/>
        <dbReference type="Rhea" id="RHEA-COMP:10698"/>
        <dbReference type="Rhea" id="RHEA-COMP:10700"/>
        <dbReference type="ChEBI" id="CHEBI:15378"/>
        <dbReference type="ChEBI" id="CHEBI:17359"/>
        <dbReference type="ChEBI" id="CHEBI:29950"/>
        <dbReference type="ChEBI" id="CHEBI:50058"/>
        <dbReference type="ChEBI" id="CHEBI:58243"/>
        <dbReference type="ChEBI" id="CHEBI:456215"/>
        <dbReference type="EC" id="1.8.4.10"/>
    </reaction>
</comment>
<dbReference type="GO" id="GO:0004604">
    <property type="term" value="F:phosphoadenylyl-sulfate reductase (thioredoxin) activity"/>
    <property type="evidence" value="ECO:0007669"/>
    <property type="project" value="UniProtKB-UniRule"/>
</dbReference>
<keyword evidence="17" id="KW-1185">Reference proteome</keyword>
<evidence type="ECO:0000256" key="13">
    <source>
        <dbReference type="ARBA" id="ARBA00048441"/>
    </source>
</evidence>
<feature type="binding site" evidence="14">
    <location>
        <position position="119"/>
    </location>
    <ligand>
        <name>[4Fe-4S] cluster</name>
        <dbReference type="ChEBI" id="CHEBI:49883"/>
    </ligand>
</feature>
<dbReference type="InterPro" id="IPR002500">
    <property type="entry name" value="PAPS_reduct_dom"/>
</dbReference>
<dbReference type="InterPro" id="IPR014729">
    <property type="entry name" value="Rossmann-like_a/b/a_fold"/>
</dbReference>
<dbReference type="GO" id="GO:0046872">
    <property type="term" value="F:metal ion binding"/>
    <property type="evidence" value="ECO:0007669"/>
    <property type="project" value="UniProtKB-KW"/>
</dbReference>
<evidence type="ECO:0000256" key="1">
    <source>
        <dbReference type="ARBA" id="ARBA00009732"/>
    </source>
</evidence>
<dbReference type="PANTHER" id="PTHR46482">
    <property type="entry name" value="5'-ADENYLYLSULFATE REDUCTASE 3, CHLOROPLASTIC"/>
    <property type="match status" value="1"/>
</dbReference>
<evidence type="ECO:0000256" key="4">
    <source>
        <dbReference type="ARBA" id="ARBA00023002"/>
    </source>
</evidence>
<proteinExistence type="inferred from homology"/>
<dbReference type="NCBIfam" id="TIGR02055">
    <property type="entry name" value="APS_reductase"/>
    <property type="match status" value="1"/>
</dbReference>
<sequence length="234" mass="27345">MNTEYIDQLNIRFKDSSPEELLSFFLHEYKGRIALASSLGLEDQVLTDIIVKIDRDARIFTIDTGRLFPETYSLIDKTNIKYNIKLDVYFPNAENVELFYKKNGVNSFYESVDKRKECCKVKKIEPLLRALSGLDVWICGLRHEQSVTRTGIQPVEWDEANQLIKINPLADWSETDVWSYIKTHQIPYNKLHDKGFPSIGCQSCTRAITEGEDIRAGRWWWENPEHKECGLHRR</sequence>
<feature type="binding site" evidence="14">
    <location>
        <position position="201"/>
    </location>
    <ligand>
        <name>[4Fe-4S] cluster</name>
        <dbReference type="ChEBI" id="CHEBI:49883"/>
    </ligand>
</feature>
<organism evidence="16 17">
    <name type="scientific">Dysgonomonas capnocytophagoides</name>
    <dbReference type="NCBI Taxonomy" id="45254"/>
    <lineage>
        <taxon>Bacteria</taxon>
        <taxon>Pseudomonadati</taxon>
        <taxon>Bacteroidota</taxon>
        <taxon>Bacteroidia</taxon>
        <taxon>Bacteroidales</taxon>
        <taxon>Dysgonomonadaceae</taxon>
        <taxon>Dysgonomonas</taxon>
    </lineage>
</organism>
<evidence type="ECO:0000256" key="2">
    <source>
        <dbReference type="ARBA" id="ARBA00022490"/>
    </source>
</evidence>
<dbReference type="OrthoDB" id="9794018at2"/>
<dbReference type="SUPFAM" id="SSF52402">
    <property type="entry name" value="Adenine nucleotide alpha hydrolases-like"/>
    <property type="match status" value="1"/>
</dbReference>
<comment type="caution">
    <text evidence="16">The sequence shown here is derived from an EMBL/GenBank/DDBJ whole genome shotgun (WGS) entry which is preliminary data.</text>
</comment>
<dbReference type="Proteomes" id="UP000297861">
    <property type="component" value="Unassembled WGS sequence"/>
</dbReference>
<dbReference type="GO" id="GO:0005737">
    <property type="term" value="C:cytoplasm"/>
    <property type="evidence" value="ECO:0007669"/>
    <property type="project" value="UniProtKB-SubCell"/>
</dbReference>
<dbReference type="RefSeq" id="WP_026626345.1">
    <property type="nucleotide sequence ID" value="NZ_AP028867.1"/>
</dbReference>
<dbReference type="NCBIfam" id="NF002537">
    <property type="entry name" value="PRK02090.1"/>
    <property type="match status" value="1"/>
</dbReference>